<dbReference type="AlphaFoldDB" id="A0A7W0C8U4"/>
<dbReference type="Pfam" id="PF01553">
    <property type="entry name" value="Acyltransferase"/>
    <property type="match status" value="1"/>
</dbReference>
<dbReference type="RefSeq" id="WP_181550920.1">
    <property type="nucleotide sequence ID" value="NZ_JACDUS010000003.1"/>
</dbReference>
<keyword evidence="4" id="KW-0472">Membrane</keyword>
<dbReference type="Proteomes" id="UP000525298">
    <property type="component" value="Unassembled WGS sequence"/>
</dbReference>
<dbReference type="GO" id="GO:0006654">
    <property type="term" value="P:phosphatidic acid biosynthetic process"/>
    <property type="evidence" value="ECO:0007669"/>
    <property type="project" value="TreeGrafter"/>
</dbReference>
<keyword evidence="4" id="KW-0812">Transmembrane</keyword>
<evidence type="ECO:0000256" key="4">
    <source>
        <dbReference type="SAM" id="Phobius"/>
    </source>
</evidence>
<reference evidence="6 7" key="1">
    <citation type="submission" date="2020-07" db="EMBL/GenBank/DDBJ databases">
        <title>Genomic Encyclopedia of Type Strains, Phase IV (KMG-IV): sequencing the most valuable type-strain genomes for metagenomic binning, comparative biology and taxonomic classification.</title>
        <authorList>
            <person name="Goeker M."/>
        </authorList>
    </citation>
    <scope>NUCLEOTIDE SEQUENCE [LARGE SCALE GENOMIC DNA]</scope>
    <source>
        <strain evidence="6 7">DSM 17721</strain>
    </source>
</reference>
<evidence type="ECO:0000256" key="3">
    <source>
        <dbReference type="ARBA" id="ARBA00023315"/>
    </source>
</evidence>
<dbReference type="PANTHER" id="PTHR10434">
    <property type="entry name" value="1-ACYL-SN-GLYCEROL-3-PHOSPHATE ACYLTRANSFERASE"/>
    <property type="match status" value="1"/>
</dbReference>
<keyword evidence="4" id="KW-1133">Transmembrane helix</keyword>
<keyword evidence="3 6" id="KW-0012">Acyltransferase</keyword>
<evidence type="ECO:0000259" key="5">
    <source>
        <dbReference type="SMART" id="SM00563"/>
    </source>
</evidence>
<dbReference type="EMBL" id="JACDUS010000003">
    <property type="protein sequence ID" value="MBA2881273.1"/>
    <property type="molecule type" value="Genomic_DNA"/>
</dbReference>
<evidence type="ECO:0000313" key="6">
    <source>
        <dbReference type="EMBL" id="MBA2881273.1"/>
    </source>
</evidence>
<evidence type="ECO:0000256" key="2">
    <source>
        <dbReference type="ARBA" id="ARBA00022679"/>
    </source>
</evidence>
<keyword evidence="2 6" id="KW-0808">Transferase</keyword>
<feature type="domain" description="Phospholipid/glycerol acyltransferase" evidence="5">
    <location>
        <begin position="86"/>
        <end position="201"/>
    </location>
</feature>
<protein>
    <submittedName>
        <fullName evidence="6">1-acyl-sn-glycerol-3-phosphate acyltransferase</fullName>
        <ecNumber evidence="6">2.3.1.51</ecNumber>
    </submittedName>
</protein>
<name>A0A7W0C8U4_9BACT</name>
<feature type="transmembrane region" description="Helical" evidence="4">
    <location>
        <begin position="20"/>
        <end position="44"/>
    </location>
</feature>
<organism evidence="6 7">
    <name type="scientific">Desulfosalsimonas propionicica</name>
    <dbReference type="NCBI Taxonomy" id="332175"/>
    <lineage>
        <taxon>Bacteria</taxon>
        <taxon>Pseudomonadati</taxon>
        <taxon>Thermodesulfobacteriota</taxon>
        <taxon>Desulfobacteria</taxon>
        <taxon>Desulfobacterales</taxon>
        <taxon>Desulfosalsimonadaceae</taxon>
        <taxon>Desulfosalsimonas</taxon>
    </lineage>
</organism>
<dbReference type="GO" id="GO:0003841">
    <property type="term" value="F:1-acylglycerol-3-phosphate O-acyltransferase activity"/>
    <property type="evidence" value="ECO:0007669"/>
    <property type="project" value="UniProtKB-EC"/>
</dbReference>
<dbReference type="SUPFAM" id="SSF69593">
    <property type="entry name" value="Glycerol-3-phosphate (1)-acyltransferase"/>
    <property type="match status" value="1"/>
</dbReference>
<comment type="caution">
    <text evidence="6">The sequence shown here is derived from an EMBL/GenBank/DDBJ whole genome shotgun (WGS) entry which is preliminary data.</text>
</comment>
<comment type="pathway">
    <text evidence="1">Lipid metabolism.</text>
</comment>
<dbReference type="CDD" id="cd07989">
    <property type="entry name" value="LPLAT_AGPAT-like"/>
    <property type="match status" value="1"/>
</dbReference>
<proteinExistence type="predicted"/>
<keyword evidence="7" id="KW-1185">Reference proteome</keyword>
<dbReference type="EC" id="2.3.1.51" evidence="6"/>
<sequence length="256" mass="29195">MSRCVRFFKLLVDAGVTLMLWFYFIFGFLFFFSPVYACAFFFAADRSRAFQRLNHLFFKSFVRLVRIVGPGLKIRLDKSLDRLAGCVVVANHRSYLDPVLLTAAFEKHSTIVKSAFFRTPVFGRVIRTAGYIPSDAANGFSDLLIYRMQQFPVFFQKGGVVFIFPEGTRTRTGRLGEFNPGAFKIARRFEVPVEVLCISGTDRLFAPGRFLFHTCIQNHITIRRAGVIPADQVRQLSLKELMQKSREIMEAGLSDS</sequence>
<dbReference type="InterPro" id="IPR002123">
    <property type="entry name" value="Plipid/glycerol_acylTrfase"/>
</dbReference>
<dbReference type="PANTHER" id="PTHR10434:SF11">
    <property type="entry name" value="1-ACYL-SN-GLYCEROL-3-PHOSPHATE ACYLTRANSFERASE"/>
    <property type="match status" value="1"/>
</dbReference>
<gene>
    <name evidence="6" type="ORF">HNR65_001599</name>
</gene>
<evidence type="ECO:0000256" key="1">
    <source>
        <dbReference type="ARBA" id="ARBA00005189"/>
    </source>
</evidence>
<accession>A0A7W0C8U4</accession>
<evidence type="ECO:0000313" key="7">
    <source>
        <dbReference type="Proteomes" id="UP000525298"/>
    </source>
</evidence>
<dbReference type="SMART" id="SM00563">
    <property type="entry name" value="PlsC"/>
    <property type="match status" value="1"/>
</dbReference>